<dbReference type="STRING" id="1237085.Ngar_c12510"/>
<reference evidence="3 4" key="1">
    <citation type="journal article" date="2012" name="Environ. Microbiol.">
        <title>The genome of the ammonia-oxidizing Candidatus Nitrososphaera gargensis: insights into metabolic versatility and environmental adaptations.</title>
        <authorList>
            <person name="Spang A."/>
            <person name="Poehlein A."/>
            <person name="Offre P."/>
            <person name="Zumbragel S."/>
            <person name="Haider S."/>
            <person name="Rychlik N."/>
            <person name="Nowka B."/>
            <person name="Schmeisser C."/>
            <person name="Lebedeva E.V."/>
            <person name="Rattei T."/>
            <person name="Bohm C."/>
            <person name="Schmid M."/>
            <person name="Galushko A."/>
            <person name="Hatzenpichler R."/>
            <person name="Weinmaier T."/>
            <person name="Daniel R."/>
            <person name="Schleper C."/>
            <person name="Spieck E."/>
            <person name="Streit W."/>
            <person name="Wagner M."/>
        </authorList>
    </citation>
    <scope>NUCLEOTIDE SEQUENCE [LARGE SCALE GENOMIC DNA]</scope>
    <source>
        <strain evidence="4">Ga9.2</strain>
    </source>
</reference>
<dbReference type="GeneID" id="13797510"/>
<dbReference type="RefSeq" id="WP_015018728.1">
    <property type="nucleotide sequence ID" value="NC_018719.1"/>
</dbReference>
<dbReference type="EMBL" id="CP002408">
    <property type="protein sequence ID" value="AFU58191.1"/>
    <property type="molecule type" value="Genomic_DNA"/>
</dbReference>
<dbReference type="KEGG" id="nga:Ngar_c12510"/>
<dbReference type="Proteomes" id="UP000008037">
    <property type="component" value="Chromosome"/>
</dbReference>
<keyword evidence="4" id="KW-1185">Reference proteome</keyword>
<evidence type="ECO:0000256" key="1">
    <source>
        <dbReference type="SAM" id="Phobius"/>
    </source>
</evidence>
<proteinExistence type="predicted"/>
<keyword evidence="1" id="KW-0812">Transmembrane</keyword>
<evidence type="ECO:0000313" key="4">
    <source>
        <dbReference type="Proteomes" id="UP000008037"/>
    </source>
</evidence>
<evidence type="ECO:0000313" key="3">
    <source>
        <dbReference type="EMBL" id="AFU58191.1"/>
    </source>
</evidence>
<accession>K0IA60</accession>
<evidence type="ECO:0000259" key="2">
    <source>
        <dbReference type="Pfam" id="PF12729"/>
    </source>
</evidence>
<keyword evidence="1" id="KW-1133">Transmembrane helix</keyword>
<dbReference type="HOGENOM" id="CLU_2044486_0_0_2"/>
<gene>
    <name evidence="3" type="ordered locus">Ngar_c12510</name>
</gene>
<organism evidence="3 4">
    <name type="scientific">Nitrososphaera gargensis (strain Ga9.2)</name>
    <dbReference type="NCBI Taxonomy" id="1237085"/>
    <lineage>
        <taxon>Archaea</taxon>
        <taxon>Nitrososphaerota</taxon>
        <taxon>Nitrososphaeria</taxon>
        <taxon>Nitrososphaerales</taxon>
        <taxon>Nitrososphaeraceae</taxon>
        <taxon>Nitrososphaera</taxon>
    </lineage>
</organism>
<dbReference type="InterPro" id="IPR024478">
    <property type="entry name" value="HlyB_4HB_MCP"/>
</dbReference>
<dbReference type="InParanoid" id="K0IA60"/>
<feature type="transmembrane region" description="Helical" evidence="1">
    <location>
        <begin position="7"/>
        <end position="26"/>
    </location>
</feature>
<name>K0IA60_NITGG</name>
<dbReference type="AlphaFoldDB" id="K0IA60"/>
<sequence>MKLVIKLFSVFLTIAVLIIIAGYLGYNQVTNSSAFSKVESDDMPALWALGDIEAAILRIELEPSEYIVKSDKEHSEELQEAKEEILAALEVYGNGGVKKRQARWHRKWKSSSRWAKKYSC</sequence>
<protein>
    <recommendedName>
        <fullName evidence="2">Chemotaxis methyl-accepting receptor HlyB-like 4HB MCP domain-containing protein</fullName>
    </recommendedName>
</protein>
<dbReference type="BioCyc" id="CNIT1237085:G1324-1249-MONOMER"/>
<feature type="domain" description="Chemotaxis methyl-accepting receptor HlyB-like 4HB MCP" evidence="2">
    <location>
        <begin position="1"/>
        <end position="89"/>
    </location>
</feature>
<dbReference type="Pfam" id="PF12729">
    <property type="entry name" value="4HB_MCP_1"/>
    <property type="match status" value="1"/>
</dbReference>
<keyword evidence="1" id="KW-0472">Membrane</keyword>